<keyword evidence="7" id="KW-1185">Reference proteome</keyword>
<accession>A0ABR2HW95</accession>
<dbReference type="SMART" id="SM00671">
    <property type="entry name" value="SEL1"/>
    <property type="match status" value="11"/>
</dbReference>
<reference evidence="6 7" key="1">
    <citation type="submission" date="2024-04" db="EMBL/GenBank/DDBJ databases">
        <title>Tritrichomonas musculus Genome.</title>
        <authorList>
            <person name="Alves-Ferreira E."/>
            <person name="Grigg M."/>
            <person name="Lorenzi H."/>
            <person name="Galac M."/>
        </authorList>
    </citation>
    <scope>NUCLEOTIDE SEQUENCE [LARGE SCALE GENOMIC DNA]</scope>
    <source>
        <strain evidence="6 7">EAF2021</strain>
    </source>
</reference>
<dbReference type="InterPro" id="IPR017441">
    <property type="entry name" value="Protein_kinase_ATP_BS"/>
</dbReference>
<dbReference type="InterPro" id="IPR000719">
    <property type="entry name" value="Prot_kinase_dom"/>
</dbReference>
<dbReference type="SUPFAM" id="SSF56112">
    <property type="entry name" value="Protein kinase-like (PK-like)"/>
    <property type="match status" value="1"/>
</dbReference>
<evidence type="ECO:0000313" key="7">
    <source>
        <dbReference type="Proteomes" id="UP001470230"/>
    </source>
</evidence>
<comment type="caution">
    <text evidence="6">The sequence shown here is derived from an EMBL/GenBank/DDBJ whole genome shotgun (WGS) entry which is preliminary data.</text>
</comment>
<evidence type="ECO:0000259" key="5">
    <source>
        <dbReference type="PROSITE" id="PS50011"/>
    </source>
</evidence>
<evidence type="ECO:0000256" key="2">
    <source>
        <dbReference type="ARBA" id="ARBA00022840"/>
    </source>
</evidence>
<comment type="similarity">
    <text evidence="3">Belongs to the sel-1 family.</text>
</comment>
<dbReference type="EMBL" id="JAPFFF010000021">
    <property type="protein sequence ID" value="KAK8853865.1"/>
    <property type="molecule type" value="Genomic_DNA"/>
</dbReference>
<proteinExistence type="inferred from homology"/>
<dbReference type="Pfam" id="PF00069">
    <property type="entry name" value="Pkinase"/>
    <property type="match status" value="1"/>
</dbReference>
<dbReference type="InterPro" id="IPR011990">
    <property type="entry name" value="TPR-like_helical_dom_sf"/>
</dbReference>
<feature type="binding site" evidence="4">
    <location>
        <position position="41"/>
    </location>
    <ligand>
        <name>ATP</name>
        <dbReference type="ChEBI" id="CHEBI:30616"/>
    </ligand>
</feature>
<evidence type="ECO:0000256" key="4">
    <source>
        <dbReference type="PROSITE-ProRule" id="PRU10141"/>
    </source>
</evidence>
<dbReference type="InterPro" id="IPR050767">
    <property type="entry name" value="Sel1_AlgK"/>
</dbReference>
<dbReference type="PROSITE" id="PS00107">
    <property type="entry name" value="PROTEIN_KINASE_ATP"/>
    <property type="match status" value="1"/>
</dbReference>
<dbReference type="PROSITE" id="PS50011">
    <property type="entry name" value="PROTEIN_KINASE_DOM"/>
    <property type="match status" value="1"/>
</dbReference>
<keyword evidence="2 4" id="KW-0067">ATP-binding</keyword>
<dbReference type="InterPro" id="IPR011009">
    <property type="entry name" value="Kinase-like_dom_sf"/>
</dbReference>
<dbReference type="Proteomes" id="UP001470230">
    <property type="component" value="Unassembled WGS sequence"/>
</dbReference>
<dbReference type="InterPro" id="IPR006597">
    <property type="entry name" value="Sel1-like"/>
</dbReference>
<keyword evidence="1 4" id="KW-0547">Nucleotide-binding</keyword>
<dbReference type="Gene3D" id="1.25.40.10">
    <property type="entry name" value="Tetratricopeptide repeat domain"/>
    <property type="match status" value="3"/>
</dbReference>
<evidence type="ECO:0000256" key="3">
    <source>
        <dbReference type="ARBA" id="ARBA00038101"/>
    </source>
</evidence>
<dbReference type="InterPro" id="IPR008271">
    <property type="entry name" value="Ser/Thr_kinase_AS"/>
</dbReference>
<evidence type="ECO:0000313" key="6">
    <source>
        <dbReference type="EMBL" id="KAK8853865.1"/>
    </source>
</evidence>
<evidence type="ECO:0000256" key="1">
    <source>
        <dbReference type="ARBA" id="ARBA00022741"/>
    </source>
</evidence>
<feature type="domain" description="Protein kinase" evidence="5">
    <location>
        <begin position="12"/>
        <end position="281"/>
    </location>
</feature>
<sequence>MENIPQLNPNDFTFIQNIGNGSFGLVRLVEHNQTKQKYAAKEERIISKSGLEEKSFKREIQIYSKIDNAAILKLSGYFVTNYKNEERYTLITEYMPKKSVDKKFGYIFNSLSKHVQYIILLGSALGMKYLHSCGIIHRDFKPGNILLDENYYPRICDFGESKISDDELTNILMESEKGTPLYMAPEIMTHEIPYNYKVDVYAFSLFAYQIFTGKRPFYEKNFNRYKLTKEVKKGTRPDLSIIREEFIREFLSKCWSQKPSERPSFLQIVDTLMQEKFRNFFEIKNFEQKKEVEEYLDLFDDELKSPYSKDVLDIKKEADNGNIEAIVRYYEMLYFGIGAKVDKEEAVKYLKKAADMHHFESMYLYARCLRHGMGVPVNKGAAVGYYNMAAKYGNTQAMLNLGHMYYKGDEIPLEKNVAAQYYKMAAQLGNTNGMINYGKMLILGAGIPANKQEGISYIKMAADLGNEQAMLFYSEIISTEKDLSMNEEESIEYLKESARKGHVPAMYEYVMKMFFKNNVDHSDKDFFRYLKICADYGYQQVKTICFEHGIGQNDSEFSNDEAQDIKNDADKGDIFAMYLYGKMLLNGESVPVDKKEAAVYLKKAADQGQSNAMTLYGQMLLNGDGIPYDKKTGFKYLKYSIERTDLKAMYLYGQIFRNGEGIPIDKVEGSRYLKMASDRRYHPAMFAYGQMLLKGEGIPMNKEKGLDLIFQSTNLDTHHQYLCGEMFRNGDGVPVDKKKAETFLKKAADFGDADAMISYGIMLFNGEGILKNINEGMRYILKAADIGNVEGMKLYAGILINYKRMNEASIYIKKAADKKDLFSFMLYKYVFRRYNKTNEDIIENEDFDDEKEVNDEPVIKVNMYKNYIWENNNFFYLLKSTIPQAICDEFRAKIGKLKCFSHVEDNVIHNNDPNSLCIIYHLKNNNDLQAINHVIDQVMNKHYHTNHVEWCVDMFFDERMIPSDVLELLLDHLERIKKSHFILNILRNIFDGRQIASYIHILPFLFSKRINKSIHDLLLPRGMVFDKEKYPLISDIVINEDMLLKNKNDFDLIVEEIKSTGIVPINIERDRLYLYGDYVIRKLFQRFSFICFNDEVDKMLAVNHVNSIVYKNKKNVLQYDYDLHYASFDEGAFPKIVRDNFDNIFGNIKGIKDIQKNVHSIEFTIVRTFIGFDSVEHLKKCFYYFFHYVDIYMKSPSPKLFCKKKNLFYIYFEGSLDAKLENEIKKNYASDIQKNCTEFNGERFYQYKTRFMDLTFIGFNSFDIGFQACTLIKKASGINLKKYTGKKTFVGSISDIPEQYLYYDSL</sequence>
<dbReference type="PANTHER" id="PTHR11102:SF160">
    <property type="entry name" value="ERAD-ASSOCIATED E3 UBIQUITIN-PROTEIN LIGASE COMPONENT HRD3"/>
    <property type="match status" value="1"/>
</dbReference>
<dbReference type="PANTHER" id="PTHR11102">
    <property type="entry name" value="SEL-1-LIKE PROTEIN"/>
    <property type="match status" value="1"/>
</dbReference>
<dbReference type="Gene3D" id="1.10.510.10">
    <property type="entry name" value="Transferase(Phosphotransferase) domain 1"/>
    <property type="match status" value="1"/>
</dbReference>
<dbReference type="PROSITE" id="PS00108">
    <property type="entry name" value="PROTEIN_KINASE_ST"/>
    <property type="match status" value="1"/>
</dbReference>
<protein>
    <recommendedName>
        <fullName evidence="5">Protein kinase domain-containing protein</fullName>
    </recommendedName>
</protein>
<dbReference type="SUPFAM" id="SSF81901">
    <property type="entry name" value="HCP-like"/>
    <property type="match status" value="3"/>
</dbReference>
<gene>
    <name evidence="6" type="ORF">M9Y10_016408</name>
</gene>
<organism evidence="6 7">
    <name type="scientific">Tritrichomonas musculus</name>
    <dbReference type="NCBI Taxonomy" id="1915356"/>
    <lineage>
        <taxon>Eukaryota</taxon>
        <taxon>Metamonada</taxon>
        <taxon>Parabasalia</taxon>
        <taxon>Tritrichomonadida</taxon>
        <taxon>Tritrichomonadidae</taxon>
        <taxon>Tritrichomonas</taxon>
    </lineage>
</organism>
<dbReference type="Pfam" id="PF08238">
    <property type="entry name" value="Sel1"/>
    <property type="match status" value="11"/>
</dbReference>
<name>A0ABR2HW95_9EUKA</name>